<name>A0A8S1PEC6_PARPR</name>
<reference evidence="13" key="1">
    <citation type="submission" date="2021-01" db="EMBL/GenBank/DDBJ databases">
        <authorList>
            <consortium name="Genoscope - CEA"/>
            <person name="William W."/>
        </authorList>
    </citation>
    <scope>NUCLEOTIDE SEQUENCE</scope>
</reference>
<protein>
    <recommendedName>
        <fullName evidence="2">cysteine--tRNA ligase</fullName>
        <ecNumber evidence="2">6.1.1.16</ecNumber>
    </recommendedName>
    <alternativeName>
        <fullName evidence="10">Cysteinyl-tRNA synthetase</fullName>
    </alternativeName>
</protein>
<dbReference type="NCBIfam" id="TIGR00435">
    <property type="entry name" value="cysS"/>
    <property type="match status" value="1"/>
</dbReference>
<dbReference type="EC" id="6.1.1.16" evidence="2"/>
<evidence type="ECO:0000256" key="11">
    <source>
        <dbReference type="SAM" id="Coils"/>
    </source>
</evidence>
<keyword evidence="9" id="KW-0030">Aminoacyl-tRNA synthetase</keyword>
<evidence type="ECO:0000256" key="9">
    <source>
        <dbReference type="ARBA" id="ARBA00023146"/>
    </source>
</evidence>
<keyword evidence="3" id="KW-0436">Ligase</keyword>
<dbReference type="InterPro" id="IPR032678">
    <property type="entry name" value="tRNA-synt_1_cat_dom"/>
</dbReference>
<feature type="domain" description="tRNA synthetases class I catalytic" evidence="12">
    <location>
        <begin position="65"/>
        <end position="370"/>
    </location>
</feature>
<dbReference type="InterPro" id="IPR015803">
    <property type="entry name" value="Cys-tRNA-ligase"/>
</dbReference>
<evidence type="ECO:0000256" key="6">
    <source>
        <dbReference type="ARBA" id="ARBA00022833"/>
    </source>
</evidence>
<evidence type="ECO:0000256" key="8">
    <source>
        <dbReference type="ARBA" id="ARBA00022917"/>
    </source>
</evidence>
<evidence type="ECO:0000256" key="10">
    <source>
        <dbReference type="ARBA" id="ARBA00031499"/>
    </source>
</evidence>
<dbReference type="GO" id="GO:0006423">
    <property type="term" value="P:cysteinyl-tRNA aminoacylation"/>
    <property type="evidence" value="ECO:0007669"/>
    <property type="project" value="InterPro"/>
</dbReference>
<dbReference type="GO" id="GO:0046872">
    <property type="term" value="F:metal ion binding"/>
    <property type="evidence" value="ECO:0007669"/>
    <property type="project" value="UniProtKB-KW"/>
</dbReference>
<keyword evidence="5" id="KW-0547">Nucleotide-binding</keyword>
<evidence type="ECO:0000313" key="13">
    <source>
        <dbReference type="EMBL" id="CAD8101425.1"/>
    </source>
</evidence>
<gene>
    <name evidence="13" type="ORF">PPRIM_AZ9-3.1.T1150105</name>
</gene>
<comment type="cofactor">
    <cofactor evidence="1">
        <name>Zn(2+)</name>
        <dbReference type="ChEBI" id="CHEBI:29105"/>
    </cofactor>
</comment>
<evidence type="ECO:0000256" key="2">
    <source>
        <dbReference type="ARBA" id="ARBA00012832"/>
    </source>
</evidence>
<keyword evidence="4" id="KW-0479">Metal-binding</keyword>
<evidence type="ECO:0000313" key="14">
    <source>
        <dbReference type="Proteomes" id="UP000688137"/>
    </source>
</evidence>
<evidence type="ECO:0000256" key="5">
    <source>
        <dbReference type="ARBA" id="ARBA00022741"/>
    </source>
</evidence>
<evidence type="ECO:0000256" key="3">
    <source>
        <dbReference type="ARBA" id="ARBA00022598"/>
    </source>
</evidence>
<keyword evidence="11" id="KW-0175">Coiled coil</keyword>
<dbReference type="InterPro" id="IPR024909">
    <property type="entry name" value="Cys-tRNA/MSH_ligase"/>
</dbReference>
<dbReference type="GO" id="GO:0005524">
    <property type="term" value="F:ATP binding"/>
    <property type="evidence" value="ECO:0007669"/>
    <property type="project" value="UniProtKB-KW"/>
</dbReference>
<keyword evidence="14" id="KW-1185">Reference proteome</keyword>
<dbReference type="HAMAP" id="MF_00041">
    <property type="entry name" value="Cys_tRNA_synth"/>
    <property type="match status" value="1"/>
</dbReference>
<dbReference type="AlphaFoldDB" id="A0A8S1PEC6"/>
<dbReference type="EMBL" id="CAJJDM010000118">
    <property type="protein sequence ID" value="CAD8101425.1"/>
    <property type="molecule type" value="Genomic_DNA"/>
</dbReference>
<dbReference type="Proteomes" id="UP000688137">
    <property type="component" value="Unassembled WGS sequence"/>
</dbReference>
<dbReference type="CDD" id="cd00672">
    <property type="entry name" value="CysRS_core"/>
    <property type="match status" value="1"/>
</dbReference>
<accession>A0A8S1PEC6</accession>
<dbReference type="PANTHER" id="PTHR10890:SF3">
    <property type="entry name" value="CYSTEINE--TRNA LIGASE, CYTOPLASMIC"/>
    <property type="match status" value="1"/>
</dbReference>
<keyword evidence="7" id="KW-0067">ATP-binding</keyword>
<dbReference type="Pfam" id="PF01406">
    <property type="entry name" value="tRNA-synt_1e"/>
    <property type="match status" value="1"/>
</dbReference>
<comment type="caution">
    <text evidence="13">The sequence shown here is derived from an EMBL/GenBank/DDBJ whole genome shotgun (WGS) entry which is preliminary data.</text>
</comment>
<keyword evidence="6" id="KW-0862">Zinc</keyword>
<organism evidence="13 14">
    <name type="scientific">Paramecium primaurelia</name>
    <dbReference type="NCBI Taxonomy" id="5886"/>
    <lineage>
        <taxon>Eukaryota</taxon>
        <taxon>Sar</taxon>
        <taxon>Alveolata</taxon>
        <taxon>Ciliophora</taxon>
        <taxon>Intramacronucleata</taxon>
        <taxon>Oligohymenophorea</taxon>
        <taxon>Peniculida</taxon>
        <taxon>Parameciidae</taxon>
        <taxon>Paramecium</taxon>
    </lineage>
</organism>
<dbReference type="GO" id="GO:0004817">
    <property type="term" value="F:cysteine-tRNA ligase activity"/>
    <property type="evidence" value="ECO:0007669"/>
    <property type="project" value="UniProtKB-EC"/>
</dbReference>
<dbReference type="OMA" id="EAYWSTP"/>
<evidence type="ECO:0000256" key="7">
    <source>
        <dbReference type="ARBA" id="ARBA00022840"/>
    </source>
</evidence>
<evidence type="ECO:0000259" key="12">
    <source>
        <dbReference type="Pfam" id="PF01406"/>
    </source>
</evidence>
<proteinExistence type="inferred from homology"/>
<evidence type="ECO:0000256" key="1">
    <source>
        <dbReference type="ARBA" id="ARBA00001947"/>
    </source>
</evidence>
<dbReference type="FunFam" id="3.40.50.620:FF:000027">
    <property type="entry name" value="Cysteine--tRNA ligase, cytoplasmic"/>
    <property type="match status" value="1"/>
</dbReference>
<evidence type="ECO:0000256" key="4">
    <source>
        <dbReference type="ARBA" id="ARBA00022723"/>
    </source>
</evidence>
<feature type="coiled-coil region" evidence="11">
    <location>
        <begin position="586"/>
        <end position="623"/>
    </location>
</feature>
<dbReference type="GO" id="GO:0005737">
    <property type="term" value="C:cytoplasm"/>
    <property type="evidence" value="ECO:0007669"/>
    <property type="project" value="TreeGrafter"/>
</dbReference>
<dbReference type="PANTHER" id="PTHR10890">
    <property type="entry name" value="CYSTEINYL-TRNA SYNTHETASE"/>
    <property type="match status" value="1"/>
</dbReference>
<sequence length="686" mass="80579">MIFLVLKLNIQITDQISKRTINQFMQQQKNLFAHYKQPSIKEDSYVTGLNLANSMKGRELVPFIPINGRQVNFYYCGPTIYKKFHLGHARTYLGIDIIRRTLRDYFNYDLLSVMNITDIDDKIINGAKLANQDFLEYTKIWEKNFFSAMESLSIELPDVITRCSDYIPEIVTFIEKIISNGYAYNNNGSVYFDIQKYLADGHTYPKMRPEINVDQLQEGERESQVNKQSEKKSLNDFILWKASKPEEPKWHSPWGEGRPGWHIQCSVMASSILGNPIDLHAGGIDLVYPHHDNSQAQAEACFNCDQWINYFIHLGHLNFANRKMSRSLKDFITIDEILKKYTPRQIRLNFAIHKYDTVMDYSEEHFEQAISIDKTYHKFFQNTQIYLRDSQITGPQKWMQNDFQISNLLRNTKQVIHIELLNNFNFPTVIDAIDKLINQVNVQITNKTVRAPLVHSVVEYVKFILGLIGLNYQTQNNNSSDIKLIMTEVCSIRDQVKLATSKGEFEAIQNIVTQKQFQYEKNLSNGIVDCVNQFQQQVLVASQDKNKQLLFQLCDKLRDEQLFDLGIKIEDKQQVSIWKQYDPQELKLEREQQQKLIQQKEQIKKKEEEKKKQEELIQLEKSKIHPKDMFLTQIDKYSEFDENGIPVKDKNGNELSKKQNKVVKELWEIQNKIHNQYLLQLQKQQQ</sequence>
<keyword evidence="8" id="KW-0648">Protein biosynthesis</keyword>